<dbReference type="Proteomes" id="UP000827483">
    <property type="component" value="Segment"/>
</dbReference>
<dbReference type="KEGG" id="vg:75687166"/>
<sequence length="152" mass="17704">MAKEEVKVSEITAENIDTVLKQDATVTKEIAEEAAKRISEKRKEELTARLMDCVNMSSYIRKRTCINMRHANEVAKISTNYTKQITELDNKLNSGDISIDDFHKEIAEKKRTADKLIGESDTKKKEQIDALTEQYPKANWEWNWRNLTLERR</sequence>
<evidence type="ECO:0000313" key="1">
    <source>
        <dbReference type="EMBL" id="QWM90738.1"/>
    </source>
</evidence>
<dbReference type="GeneID" id="75687166"/>
<keyword evidence="2" id="KW-1185">Reference proteome</keyword>
<gene>
    <name evidence="1" type="primary">gp_72767</name>
</gene>
<organism evidence="1 2">
    <name type="scientific">uncultured phage cr105_1</name>
    <dbReference type="NCBI Taxonomy" id="2986415"/>
    <lineage>
        <taxon>Viruses</taxon>
        <taxon>Duplodnaviria</taxon>
        <taxon>Heunggongvirae</taxon>
        <taxon>Uroviricota</taxon>
        <taxon>Caudoviricetes</taxon>
        <taxon>Crassvirales</taxon>
        <taxon>Suoliviridae</taxon>
        <taxon>Loutivirinae</taxon>
        <taxon>Buchavirus</taxon>
        <taxon>Buchavirus intestinalis</taxon>
    </lineage>
</organism>
<accession>A0AAE7RZD0</accession>
<reference evidence="1 2" key="1">
    <citation type="submission" date="2021-04" db="EMBL/GenBank/DDBJ databases">
        <authorList>
            <person name="Shkoporov A.N."/>
            <person name="Stockdale S.R."/>
            <person name="Guerin E."/>
            <person name="Ross R.P."/>
            <person name="Hill C."/>
        </authorList>
    </citation>
    <scope>NUCLEOTIDE SEQUENCE [LARGE SCALE GENOMIC DNA]</scope>
    <source>
        <strain evidence="2">cr105_1</strain>
    </source>
</reference>
<name>A0AAE7RZD0_9CAUD</name>
<dbReference type="RefSeq" id="YP_010509678.1">
    <property type="nucleotide sequence ID" value="NC_067211.1"/>
</dbReference>
<dbReference type="EMBL" id="MZ130493">
    <property type="protein sequence ID" value="QWM90738.1"/>
    <property type="molecule type" value="Genomic_DNA"/>
</dbReference>
<protein>
    <submittedName>
        <fullName evidence="1">Uncharacterized protein</fullName>
    </submittedName>
</protein>
<proteinExistence type="predicted"/>
<evidence type="ECO:0000313" key="2">
    <source>
        <dbReference type="Proteomes" id="UP000827483"/>
    </source>
</evidence>